<dbReference type="AlphaFoldDB" id="E7QX20"/>
<organism evidence="9 11">
    <name type="scientific">Haladaptatus paucihalophilus DX253</name>
    <dbReference type="NCBI Taxonomy" id="797209"/>
    <lineage>
        <taxon>Archaea</taxon>
        <taxon>Methanobacteriati</taxon>
        <taxon>Methanobacteriota</taxon>
        <taxon>Stenosarchaea group</taxon>
        <taxon>Halobacteria</taxon>
        <taxon>Halobacteriales</taxon>
        <taxon>Haladaptataceae</taxon>
        <taxon>Haladaptatus</taxon>
    </lineage>
</organism>
<dbReference type="Gene3D" id="1.10.3860.10">
    <property type="entry name" value="Sodium:dicarboxylate symporter"/>
    <property type="match status" value="1"/>
</dbReference>
<dbReference type="OrthoDB" id="3015at2157"/>
<dbReference type="PANTHER" id="PTHR42865">
    <property type="entry name" value="PROTON/GLUTAMATE-ASPARTATE SYMPORTER"/>
    <property type="match status" value="1"/>
</dbReference>
<dbReference type="RefSeq" id="WP_007981742.1">
    <property type="nucleotide sequence ID" value="NZ_AEMG01000019.1"/>
</dbReference>
<dbReference type="InterPro" id="IPR036458">
    <property type="entry name" value="Na:dicarbo_symporter_sf"/>
</dbReference>
<feature type="transmembrane region" description="Helical" evidence="8">
    <location>
        <begin position="17"/>
        <end position="36"/>
    </location>
</feature>
<dbReference type="PATRIC" id="fig|797209.4.peg.3282"/>
<dbReference type="Proteomes" id="UP000184203">
    <property type="component" value="Unassembled WGS sequence"/>
</dbReference>
<feature type="transmembrane region" description="Helical" evidence="8">
    <location>
        <begin position="366"/>
        <end position="389"/>
    </location>
</feature>
<dbReference type="GO" id="GO:0005886">
    <property type="term" value="C:plasma membrane"/>
    <property type="evidence" value="ECO:0007669"/>
    <property type="project" value="UniProtKB-SubCell"/>
</dbReference>
<proteinExistence type="predicted"/>
<keyword evidence="6 8" id="KW-1133">Transmembrane helix</keyword>
<feature type="transmembrane region" description="Helical" evidence="8">
    <location>
        <begin position="152"/>
        <end position="169"/>
    </location>
</feature>
<dbReference type="Proteomes" id="UP000003751">
    <property type="component" value="Unassembled WGS sequence"/>
</dbReference>
<keyword evidence="7 8" id="KW-0472">Membrane</keyword>
<comment type="subcellular location">
    <subcellularLocation>
        <location evidence="1">Cell membrane</location>
        <topology evidence="1">Multi-pass membrane protein</topology>
    </subcellularLocation>
</comment>
<name>E7QX20_HALPU</name>
<evidence type="ECO:0000313" key="9">
    <source>
        <dbReference type="EMBL" id="EFW90823.1"/>
    </source>
</evidence>
<dbReference type="Pfam" id="PF00375">
    <property type="entry name" value="SDF"/>
    <property type="match status" value="1"/>
</dbReference>
<accession>E7QX20</accession>
<dbReference type="eggNOG" id="arCOG04335">
    <property type="taxonomic scope" value="Archaea"/>
</dbReference>
<dbReference type="GO" id="GO:0015293">
    <property type="term" value="F:symporter activity"/>
    <property type="evidence" value="ECO:0007669"/>
    <property type="project" value="UniProtKB-KW"/>
</dbReference>
<sequence length="445" mass="46679">MASVVQRAWRRYRSVAIIYRIAAAFVLGSVVGLVVGEPATNLQPLGDLFVRLLKMVIVPIVVFTLVMAARNLSPKNLGKVGGQVIFLYLLTTGVAIAIGLGVANLIDPGVGLHLKDALAKPAVETKQASGLASVLLNIVPQNPFSAMAEGKILGVIFFALAFGIGLTVVRDEAEEGSDVYNGVQTTFDVVEAGAEVMFKIVWGIMEYGVIGVFALMAALFAQTGPEAILSLFKLFATLAIAIGLQISIVYLLVIVRGLVGHSPMDFVRGGKDAMVTALSIRSSSGTLPVTMSNADENLGIDREVYSFSLPLGATINMDGTAMYLGIAAIFTANVVGTTLTISQQLSILVTALIASVGTAGVPGASIVMMTVVFTQVGLPIQAIAFVLGIDPLLDRMRTMNNITGDLAVTTLVAKWNDAIDFGTGVWADDESIGRSDALNTITGDD</sequence>
<dbReference type="SUPFAM" id="SSF118215">
    <property type="entry name" value="Proton glutamate symport protein"/>
    <property type="match status" value="1"/>
</dbReference>
<reference evidence="9 11" key="1">
    <citation type="journal article" date="2014" name="ISME J.">
        <title>Trehalose/2-sulfotrehalose biosynthesis and glycine-betaine uptake are widely spread mechanisms for osmoadaptation in the Halobacteriales.</title>
        <authorList>
            <person name="Youssef N.H."/>
            <person name="Savage-Ashlock K.N."/>
            <person name="McCully A.L."/>
            <person name="Luedtke B."/>
            <person name="Shaw E.I."/>
            <person name="Hoff W.D."/>
            <person name="Elshahed M.S."/>
        </authorList>
    </citation>
    <scope>NUCLEOTIDE SEQUENCE [LARGE SCALE GENOMIC DNA]</scope>
    <source>
        <strain evidence="9 11">DX253</strain>
    </source>
</reference>
<dbReference type="EMBL" id="AEMG01000019">
    <property type="protein sequence ID" value="EFW90823.1"/>
    <property type="molecule type" value="Genomic_DNA"/>
</dbReference>
<evidence type="ECO:0000313" key="10">
    <source>
        <dbReference type="EMBL" id="SHK23116.1"/>
    </source>
</evidence>
<dbReference type="STRING" id="797209.GCA_000376445_03082"/>
<dbReference type="PANTHER" id="PTHR42865:SF7">
    <property type="entry name" value="PROTON_GLUTAMATE-ASPARTATE SYMPORTER"/>
    <property type="match status" value="1"/>
</dbReference>
<evidence type="ECO:0000256" key="7">
    <source>
        <dbReference type="ARBA" id="ARBA00023136"/>
    </source>
</evidence>
<keyword evidence="12" id="KW-1185">Reference proteome</keyword>
<evidence type="ECO:0000256" key="5">
    <source>
        <dbReference type="ARBA" id="ARBA00022847"/>
    </source>
</evidence>
<evidence type="ECO:0000256" key="1">
    <source>
        <dbReference type="ARBA" id="ARBA00004651"/>
    </source>
</evidence>
<evidence type="ECO:0000256" key="2">
    <source>
        <dbReference type="ARBA" id="ARBA00022448"/>
    </source>
</evidence>
<keyword evidence="5" id="KW-0769">Symport</keyword>
<dbReference type="InterPro" id="IPR018107">
    <property type="entry name" value="Na-dicarboxylate_symporter_CS"/>
</dbReference>
<evidence type="ECO:0000256" key="8">
    <source>
        <dbReference type="SAM" id="Phobius"/>
    </source>
</evidence>
<evidence type="ECO:0000256" key="3">
    <source>
        <dbReference type="ARBA" id="ARBA00022475"/>
    </source>
</evidence>
<feature type="transmembrane region" description="Helical" evidence="8">
    <location>
        <begin position="48"/>
        <end position="72"/>
    </location>
</feature>
<evidence type="ECO:0000313" key="11">
    <source>
        <dbReference type="Proteomes" id="UP000003751"/>
    </source>
</evidence>
<evidence type="ECO:0000256" key="4">
    <source>
        <dbReference type="ARBA" id="ARBA00022692"/>
    </source>
</evidence>
<keyword evidence="3" id="KW-1003">Cell membrane</keyword>
<dbReference type="InterPro" id="IPR001991">
    <property type="entry name" value="Na-dicarboxylate_symporter"/>
</dbReference>
<reference evidence="12" key="3">
    <citation type="submission" date="2016-11" db="EMBL/GenBank/DDBJ databases">
        <authorList>
            <person name="Varghese N."/>
            <person name="Submissions S."/>
        </authorList>
    </citation>
    <scope>NUCLEOTIDE SEQUENCE [LARGE SCALE GENOMIC DNA]</scope>
    <source>
        <strain evidence="12">DX253</strain>
    </source>
</reference>
<feature type="transmembrane region" description="Helical" evidence="8">
    <location>
        <begin position="234"/>
        <end position="259"/>
    </location>
</feature>
<dbReference type="EMBL" id="FRAN01000001">
    <property type="protein sequence ID" value="SHK23116.1"/>
    <property type="molecule type" value="Genomic_DNA"/>
</dbReference>
<reference evidence="10" key="2">
    <citation type="submission" date="2016-11" db="EMBL/GenBank/DDBJ databases">
        <authorList>
            <person name="Jaros S."/>
            <person name="Januszkiewicz K."/>
            <person name="Wedrychowicz H."/>
        </authorList>
    </citation>
    <scope>NUCLEOTIDE SEQUENCE [LARGE SCALE GENOMIC DNA]</scope>
    <source>
        <strain evidence="10">DX253</strain>
    </source>
</reference>
<feature type="transmembrane region" description="Helical" evidence="8">
    <location>
        <begin position="200"/>
        <end position="222"/>
    </location>
</feature>
<keyword evidence="4 8" id="KW-0812">Transmembrane</keyword>
<dbReference type="PRINTS" id="PR00173">
    <property type="entry name" value="EDTRNSPORT"/>
</dbReference>
<gene>
    <name evidence="10" type="ORF">SAMN05444342_1037</name>
    <name evidence="9" type="ORF">ZOD2009_16793</name>
</gene>
<evidence type="ECO:0000256" key="6">
    <source>
        <dbReference type="ARBA" id="ARBA00022989"/>
    </source>
</evidence>
<feature type="transmembrane region" description="Helical" evidence="8">
    <location>
        <begin position="84"/>
        <end position="106"/>
    </location>
</feature>
<dbReference type="GO" id="GO:0046942">
    <property type="term" value="P:carboxylic acid transport"/>
    <property type="evidence" value="ECO:0007669"/>
    <property type="project" value="UniProtKB-ARBA"/>
</dbReference>
<protein>
    <submittedName>
        <fullName evidence="10">Na+/H+-dicarboxylate symporter</fullName>
    </submittedName>
    <submittedName>
        <fullName evidence="9">Sodium:dicarboxylate symporter</fullName>
    </submittedName>
</protein>
<dbReference type="GeneID" id="300001647"/>
<keyword evidence="2" id="KW-0813">Transport</keyword>
<evidence type="ECO:0000313" key="12">
    <source>
        <dbReference type="Proteomes" id="UP000184203"/>
    </source>
</evidence>
<dbReference type="PROSITE" id="PS00713">
    <property type="entry name" value="NA_DICARBOXYL_SYMP_1"/>
    <property type="match status" value="1"/>
</dbReference>